<evidence type="ECO:0000256" key="9">
    <source>
        <dbReference type="ARBA" id="ARBA00023136"/>
    </source>
</evidence>
<dbReference type="AlphaFoldDB" id="A0AA39I8T6"/>
<organism evidence="13 14">
    <name type="scientific">Steinernema hermaphroditum</name>
    <dbReference type="NCBI Taxonomy" id="289476"/>
    <lineage>
        <taxon>Eukaryota</taxon>
        <taxon>Metazoa</taxon>
        <taxon>Ecdysozoa</taxon>
        <taxon>Nematoda</taxon>
        <taxon>Chromadorea</taxon>
        <taxon>Rhabditida</taxon>
        <taxon>Tylenchina</taxon>
        <taxon>Panagrolaimomorpha</taxon>
        <taxon>Strongyloidoidea</taxon>
        <taxon>Steinernematidae</taxon>
        <taxon>Steinernema</taxon>
    </lineage>
</organism>
<evidence type="ECO:0000256" key="1">
    <source>
        <dbReference type="ARBA" id="ARBA00004167"/>
    </source>
</evidence>
<proteinExistence type="inferred from homology"/>
<evidence type="ECO:0000313" key="13">
    <source>
        <dbReference type="EMBL" id="KAK0418479.1"/>
    </source>
</evidence>
<dbReference type="InterPro" id="IPR002213">
    <property type="entry name" value="UDP_glucos_trans"/>
</dbReference>
<accession>A0AA39I8T6</accession>
<evidence type="ECO:0000256" key="7">
    <source>
        <dbReference type="ARBA" id="ARBA00022729"/>
    </source>
</evidence>
<evidence type="ECO:0000256" key="3">
    <source>
        <dbReference type="ARBA" id="ARBA00012544"/>
    </source>
</evidence>
<dbReference type="Gene3D" id="3.40.50.2000">
    <property type="entry name" value="Glycogen Phosphorylase B"/>
    <property type="match status" value="1"/>
</dbReference>
<dbReference type="InterPro" id="IPR050271">
    <property type="entry name" value="UDP-glycosyltransferase"/>
</dbReference>
<evidence type="ECO:0000256" key="6">
    <source>
        <dbReference type="ARBA" id="ARBA00022692"/>
    </source>
</evidence>
<evidence type="ECO:0000256" key="10">
    <source>
        <dbReference type="ARBA" id="ARBA00047475"/>
    </source>
</evidence>
<evidence type="ECO:0000256" key="5">
    <source>
        <dbReference type="ARBA" id="ARBA00022679"/>
    </source>
</evidence>
<dbReference type="FunFam" id="3.40.50.2000:FF:000038">
    <property type="entry name" value="UDP-GlucuronosylTransferase"/>
    <property type="match status" value="1"/>
</dbReference>
<feature type="transmembrane region" description="Helical" evidence="11">
    <location>
        <begin position="490"/>
        <end position="513"/>
    </location>
</feature>
<evidence type="ECO:0000256" key="11">
    <source>
        <dbReference type="SAM" id="Phobius"/>
    </source>
</evidence>
<evidence type="ECO:0000256" key="4">
    <source>
        <dbReference type="ARBA" id="ARBA00022676"/>
    </source>
</evidence>
<evidence type="ECO:0000256" key="8">
    <source>
        <dbReference type="ARBA" id="ARBA00022989"/>
    </source>
</evidence>
<dbReference type="PANTHER" id="PTHR48043">
    <property type="entry name" value="EG:EG0003.4 PROTEIN-RELATED"/>
    <property type="match status" value="1"/>
</dbReference>
<keyword evidence="7 12" id="KW-0732">Signal</keyword>
<dbReference type="Proteomes" id="UP001175271">
    <property type="component" value="Unassembled WGS sequence"/>
</dbReference>
<dbReference type="GO" id="GO:0016020">
    <property type="term" value="C:membrane"/>
    <property type="evidence" value="ECO:0007669"/>
    <property type="project" value="UniProtKB-SubCell"/>
</dbReference>
<keyword evidence="8 11" id="KW-1133">Transmembrane helix</keyword>
<evidence type="ECO:0000256" key="2">
    <source>
        <dbReference type="ARBA" id="ARBA00009995"/>
    </source>
</evidence>
<gene>
    <name evidence="13" type="ORF">QR680_013579</name>
</gene>
<sequence>MSAFSLAVVFLLFHLASTYKILVYNPRFSHSHVGFAGKIADVLVEAGHDVTVFLPLLSPNVKTNGTKLAKTITCPAAPGVPELFEGDEHISASWTQSFENPIAQYFQTLKFIADTQAKQCEFTIQQDEILDRLRNEKFALGITEVFDACGLGLFEVLGIKAHIVTCSTVMFEGVAKNIGLDLSPSYVPSSISTQSDQMGYFDRFSNFLSANSFNAFYDRVASLEHKMFQAKYGKDFVSFNEKIAQSSFALIYADPLIDFPRQINSKVVYIGGVGVHEPKPLDTYWENIMTLRKDVIIVSFGMYVQGYTMPDAMKKALLTAFKAFPEVTFIWKYEKEEHQIAKGLDNVLTFNSIPQSDLLAHKNLRGFLTHGGMNSVTEASHRGVPLITVPILGDQMRNAKMVERMGTAIHLHKSDLADSQKIISAFRALLTNENYGIEAKRVAAMIANRPIPIKTTLVRHVEFAAQFGQLKNLDPAGRTQNFFVYHTLDIWGTIVLVLASIVYVSFKVVVALLRQIFAGKTKKE</sequence>
<feature type="signal peptide" evidence="12">
    <location>
        <begin position="1"/>
        <end position="18"/>
    </location>
</feature>
<keyword evidence="4" id="KW-0328">Glycosyltransferase</keyword>
<protein>
    <recommendedName>
        <fullName evidence="3">glucuronosyltransferase</fullName>
        <ecNumber evidence="3">2.4.1.17</ecNumber>
    </recommendedName>
</protein>
<keyword evidence="6 11" id="KW-0812">Transmembrane</keyword>
<dbReference type="EMBL" id="JAUCMV010000002">
    <property type="protein sequence ID" value="KAK0418479.1"/>
    <property type="molecule type" value="Genomic_DNA"/>
</dbReference>
<name>A0AA39I8T6_9BILA</name>
<comment type="similarity">
    <text evidence="2">Belongs to the UDP-glycosyltransferase family.</text>
</comment>
<dbReference type="SUPFAM" id="SSF53756">
    <property type="entry name" value="UDP-Glycosyltransferase/glycogen phosphorylase"/>
    <property type="match status" value="1"/>
</dbReference>
<comment type="catalytic activity">
    <reaction evidence="10">
        <text>glucuronate acceptor + UDP-alpha-D-glucuronate = acceptor beta-D-glucuronoside + UDP + H(+)</text>
        <dbReference type="Rhea" id="RHEA:21032"/>
        <dbReference type="ChEBI" id="CHEBI:15378"/>
        <dbReference type="ChEBI" id="CHEBI:58052"/>
        <dbReference type="ChEBI" id="CHEBI:58223"/>
        <dbReference type="ChEBI" id="CHEBI:132367"/>
        <dbReference type="ChEBI" id="CHEBI:132368"/>
        <dbReference type="EC" id="2.4.1.17"/>
    </reaction>
</comment>
<keyword evidence="9 11" id="KW-0472">Membrane</keyword>
<comment type="subcellular location">
    <subcellularLocation>
        <location evidence="1">Membrane</location>
        <topology evidence="1">Single-pass membrane protein</topology>
    </subcellularLocation>
</comment>
<dbReference type="PANTHER" id="PTHR48043:SF23">
    <property type="entry name" value="UDP-GLUCURONOSYLTRANSFERASE"/>
    <property type="match status" value="1"/>
</dbReference>
<dbReference type="Pfam" id="PF00201">
    <property type="entry name" value="UDPGT"/>
    <property type="match status" value="1"/>
</dbReference>
<dbReference type="CDD" id="cd03784">
    <property type="entry name" value="GT1_Gtf-like"/>
    <property type="match status" value="1"/>
</dbReference>
<reference evidence="13" key="1">
    <citation type="submission" date="2023-06" db="EMBL/GenBank/DDBJ databases">
        <title>Genomic analysis of the entomopathogenic nematode Steinernema hermaphroditum.</title>
        <authorList>
            <person name="Schwarz E.M."/>
            <person name="Heppert J.K."/>
            <person name="Baniya A."/>
            <person name="Schwartz H.T."/>
            <person name="Tan C.-H."/>
            <person name="Antoshechkin I."/>
            <person name="Sternberg P.W."/>
            <person name="Goodrich-Blair H."/>
            <person name="Dillman A.R."/>
        </authorList>
    </citation>
    <scope>NUCLEOTIDE SEQUENCE</scope>
    <source>
        <strain evidence="13">PS9179</strain>
        <tissue evidence="13">Whole animal</tissue>
    </source>
</reference>
<dbReference type="GO" id="GO:0015020">
    <property type="term" value="F:glucuronosyltransferase activity"/>
    <property type="evidence" value="ECO:0007669"/>
    <property type="project" value="UniProtKB-EC"/>
</dbReference>
<comment type="caution">
    <text evidence="13">The sequence shown here is derived from an EMBL/GenBank/DDBJ whole genome shotgun (WGS) entry which is preliminary data.</text>
</comment>
<keyword evidence="5" id="KW-0808">Transferase</keyword>
<feature type="chain" id="PRO_5041395044" description="glucuronosyltransferase" evidence="12">
    <location>
        <begin position="19"/>
        <end position="524"/>
    </location>
</feature>
<keyword evidence="14" id="KW-1185">Reference proteome</keyword>
<dbReference type="EC" id="2.4.1.17" evidence="3"/>
<evidence type="ECO:0000313" key="14">
    <source>
        <dbReference type="Proteomes" id="UP001175271"/>
    </source>
</evidence>
<evidence type="ECO:0000256" key="12">
    <source>
        <dbReference type="SAM" id="SignalP"/>
    </source>
</evidence>